<name>A0A845HP57_9BURK</name>
<organism evidence="2 3">
    <name type="scientific">Duganella vulcania</name>
    <dbReference type="NCBI Taxonomy" id="2692166"/>
    <lineage>
        <taxon>Bacteria</taxon>
        <taxon>Pseudomonadati</taxon>
        <taxon>Pseudomonadota</taxon>
        <taxon>Betaproteobacteria</taxon>
        <taxon>Burkholderiales</taxon>
        <taxon>Oxalobacteraceae</taxon>
        <taxon>Telluria group</taxon>
        <taxon>Duganella</taxon>
    </lineage>
</organism>
<dbReference type="RefSeq" id="WP_161092703.1">
    <property type="nucleotide sequence ID" value="NZ_WWCV01000073.1"/>
</dbReference>
<keyword evidence="1" id="KW-0732">Signal</keyword>
<sequence>MSRQIVSALLLCAPLMASAATTVPSDLMRPVPEEAARGYAVNWLLKIELESEQLNDIEPCRKVLAERGFLPTLSKTASSAMPQLHFKIAGTKQYEQADADADAALAAIQHAACPAVLTWTVESKHRPAVR</sequence>
<evidence type="ECO:0008006" key="4">
    <source>
        <dbReference type="Google" id="ProtNLM"/>
    </source>
</evidence>
<dbReference type="Proteomes" id="UP000484875">
    <property type="component" value="Unassembled WGS sequence"/>
</dbReference>
<comment type="caution">
    <text evidence="2">The sequence shown here is derived from an EMBL/GenBank/DDBJ whole genome shotgun (WGS) entry which is preliminary data.</text>
</comment>
<evidence type="ECO:0000313" key="3">
    <source>
        <dbReference type="Proteomes" id="UP000484875"/>
    </source>
</evidence>
<dbReference type="AlphaFoldDB" id="A0A845HP57"/>
<feature type="signal peptide" evidence="1">
    <location>
        <begin position="1"/>
        <end position="19"/>
    </location>
</feature>
<gene>
    <name evidence="2" type="ORF">GTP81_26910</name>
</gene>
<proteinExistence type="predicted"/>
<feature type="chain" id="PRO_5032441369" description="SPOR domain-containing protein" evidence="1">
    <location>
        <begin position="20"/>
        <end position="130"/>
    </location>
</feature>
<evidence type="ECO:0000313" key="2">
    <source>
        <dbReference type="EMBL" id="MYN20377.1"/>
    </source>
</evidence>
<dbReference type="EMBL" id="WWCV01000073">
    <property type="protein sequence ID" value="MYN20377.1"/>
    <property type="molecule type" value="Genomic_DNA"/>
</dbReference>
<accession>A0A845HP57</accession>
<reference evidence="2 3" key="1">
    <citation type="submission" date="2019-12" db="EMBL/GenBank/DDBJ databases">
        <title>Novel species isolated from a subtropical stream in China.</title>
        <authorList>
            <person name="Lu H."/>
        </authorList>
    </citation>
    <scope>NUCLEOTIDE SEQUENCE [LARGE SCALE GENOMIC DNA]</scope>
    <source>
        <strain evidence="2 3">FT107W</strain>
    </source>
</reference>
<protein>
    <recommendedName>
        <fullName evidence="4">SPOR domain-containing protein</fullName>
    </recommendedName>
</protein>
<evidence type="ECO:0000256" key="1">
    <source>
        <dbReference type="SAM" id="SignalP"/>
    </source>
</evidence>
<keyword evidence="3" id="KW-1185">Reference proteome</keyword>